<keyword evidence="10 12" id="KW-0472">Membrane</keyword>
<feature type="region of interest" description="Disordered" evidence="11">
    <location>
        <begin position="232"/>
        <end position="251"/>
    </location>
</feature>
<dbReference type="PANTHER" id="PTHR11214:SF3">
    <property type="entry name" value="BETA-1,3-GALACTOSYLTRANSFERASE 6"/>
    <property type="match status" value="1"/>
</dbReference>
<comment type="subcellular location">
    <subcellularLocation>
        <location evidence="1">Golgi apparatus membrane</location>
        <topology evidence="1">Single-pass type II membrane protein</topology>
    </subcellularLocation>
</comment>
<keyword evidence="5" id="KW-0808">Transferase</keyword>
<dbReference type="GO" id="GO:0000139">
    <property type="term" value="C:Golgi membrane"/>
    <property type="evidence" value="ECO:0007669"/>
    <property type="project" value="UniProtKB-SubCell"/>
</dbReference>
<dbReference type="AlphaFoldDB" id="A0A8S1IQ67"/>
<dbReference type="Gene3D" id="3.90.550.50">
    <property type="match status" value="1"/>
</dbReference>
<dbReference type="OrthoDB" id="2139606at2759"/>
<dbReference type="Pfam" id="PF01762">
    <property type="entry name" value="Galactosyl_T"/>
    <property type="match status" value="1"/>
</dbReference>
<keyword evidence="4" id="KW-0328">Glycosyltransferase</keyword>
<evidence type="ECO:0000256" key="10">
    <source>
        <dbReference type="ARBA" id="ARBA00023136"/>
    </source>
</evidence>
<dbReference type="Proteomes" id="UP000708148">
    <property type="component" value="Unassembled WGS sequence"/>
</dbReference>
<proteinExistence type="inferred from homology"/>
<dbReference type="PANTHER" id="PTHR11214">
    <property type="entry name" value="BETA-1,3-N-ACETYLGLUCOSAMINYLTRANSFERASE"/>
    <property type="match status" value="1"/>
</dbReference>
<evidence type="ECO:0000313" key="13">
    <source>
        <dbReference type="EMBL" id="CAD7696928.1"/>
    </source>
</evidence>
<dbReference type="GO" id="GO:0006493">
    <property type="term" value="P:protein O-linked glycosylation"/>
    <property type="evidence" value="ECO:0007669"/>
    <property type="project" value="TreeGrafter"/>
</dbReference>
<accession>A0A8S1IQ67</accession>
<keyword evidence="7" id="KW-0735">Signal-anchor</keyword>
<evidence type="ECO:0000313" key="14">
    <source>
        <dbReference type="Proteomes" id="UP000708148"/>
    </source>
</evidence>
<name>A0A8S1IQ67_9CHLO</name>
<dbReference type="EMBL" id="CAJHUC010000575">
    <property type="protein sequence ID" value="CAD7696928.1"/>
    <property type="molecule type" value="Genomic_DNA"/>
</dbReference>
<evidence type="ECO:0000256" key="7">
    <source>
        <dbReference type="ARBA" id="ARBA00022968"/>
    </source>
</evidence>
<evidence type="ECO:0000256" key="11">
    <source>
        <dbReference type="SAM" id="MobiDB-lite"/>
    </source>
</evidence>
<evidence type="ECO:0000256" key="4">
    <source>
        <dbReference type="ARBA" id="ARBA00022676"/>
    </source>
</evidence>
<dbReference type="InterPro" id="IPR002659">
    <property type="entry name" value="Glyco_trans_31"/>
</dbReference>
<evidence type="ECO:0000256" key="3">
    <source>
        <dbReference type="ARBA" id="ARBA00008661"/>
    </source>
</evidence>
<feature type="transmembrane region" description="Helical" evidence="12">
    <location>
        <begin position="108"/>
        <end position="130"/>
    </location>
</feature>
<dbReference type="GO" id="GO:0016758">
    <property type="term" value="F:hexosyltransferase activity"/>
    <property type="evidence" value="ECO:0007669"/>
    <property type="project" value="InterPro"/>
</dbReference>
<sequence>MRVGRSASGADGSPALGQQDPPHQAAGRLRRIITWPWNLKKAECWSDALLERCESASGFAPLRRRVSLQDLDAALGDRGHPMVEAAQVRGAKQRACPRGGHLANASSSLCFALALAAVALLSLFGAPLAISKDTMGALASRTGSVSDLAYHSSVVHSRELRPPPATSRFRDRAHALLADTAPAHDWERQGAPVSRGDGHVEVMHAGWYVHLPVALNLSLWADAGVLYNDPKRPRGRYARERAPKREAEGLTDVQDRKEVYQEKPEFHVSTPTVPPKIADLGLQLDMGRALARCPTSDVRVLVAIVAACCGSPAFSKRDAIRKTWMKIINERYSDSLDVRFFIAQPGSPERFVEAYNALRAEVQLYNDIAVLPGEDSYLELPRKSLEMLQYGVESPCDYTHVLKIDDDCYLRADNLLKMIKEGRGKQSKVPFLKDNARMHKMYAGQLHGDWTGPRQGFRPDRNPHSKWYLTTDELPDELAPVGSKYPLGWGYIMSRDMVEHIAQRVADYTAHPERRPKWWALLPWEDTLVGVLLADAVTLDNHPGFKAAWNGCSNDTVVKHLDIDAPEFQYHLYSAELTGGWRDNSVHCSAGDFIPDDEDDWRAWRHSLPDVTWVGET</sequence>
<evidence type="ECO:0000256" key="6">
    <source>
        <dbReference type="ARBA" id="ARBA00022692"/>
    </source>
</evidence>
<keyword evidence="14" id="KW-1185">Reference proteome</keyword>
<evidence type="ECO:0000256" key="8">
    <source>
        <dbReference type="ARBA" id="ARBA00022989"/>
    </source>
</evidence>
<protein>
    <recommendedName>
        <fullName evidence="15">Hexosyltransferase</fullName>
    </recommendedName>
</protein>
<gene>
    <name evidence="13" type="ORF">OSTQU699_LOCUS2289</name>
</gene>
<comment type="pathway">
    <text evidence="2">Protein modification; protein glycosylation.</text>
</comment>
<keyword evidence="9" id="KW-0333">Golgi apparatus</keyword>
<comment type="caution">
    <text evidence="13">The sequence shown here is derived from an EMBL/GenBank/DDBJ whole genome shotgun (WGS) entry which is preliminary data.</text>
</comment>
<evidence type="ECO:0000256" key="1">
    <source>
        <dbReference type="ARBA" id="ARBA00004323"/>
    </source>
</evidence>
<keyword evidence="6 12" id="KW-0812">Transmembrane</keyword>
<reference evidence="13" key="1">
    <citation type="submission" date="2020-12" db="EMBL/GenBank/DDBJ databases">
        <authorList>
            <person name="Iha C."/>
        </authorList>
    </citation>
    <scope>NUCLEOTIDE SEQUENCE</scope>
</reference>
<feature type="region of interest" description="Disordered" evidence="11">
    <location>
        <begin position="1"/>
        <end position="24"/>
    </location>
</feature>
<evidence type="ECO:0000256" key="2">
    <source>
        <dbReference type="ARBA" id="ARBA00004922"/>
    </source>
</evidence>
<evidence type="ECO:0000256" key="12">
    <source>
        <dbReference type="SAM" id="Phobius"/>
    </source>
</evidence>
<comment type="similarity">
    <text evidence="3">Belongs to the glycosyltransferase 31 family.</text>
</comment>
<evidence type="ECO:0000256" key="5">
    <source>
        <dbReference type="ARBA" id="ARBA00022679"/>
    </source>
</evidence>
<keyword evidence="8 12" id="KW-1133">Transmembrane helix</keyword>
<evidence type="ECO:0000256" key="9">
    <source>
        <dbReference type="ARBA" id="ARBA00023034"/>
    </source>
</evidence>
<evidence type="ECO:0008006" key="15">
    <source>
        <dbReference type="Google" id="ProtNLM"/>
    </source>
</evidence>
<organism evidence="13 14">
    <name type="scientific">Ostreobium quekettii</name>
    <dbReference type="NCBI Taxonomy" id="121088"/>
    <lineage>
        <taxon>Eukaryota</taxon>
        <taxon>Viridiplantae</taxon>
        <taxon>Chlorophyta</taxon>
        <taxon>core chlorophytes</taxon>
        <taxon>Ulvophyceae</taxon>
        <taxon>TCBD clade</taxon>
        <taxon>Bryopsidales</taxon>
        <taxon>Ostreobineae</taxon>
        <taxon>Ostreobiaceae</taxon>
        <taxon>Ostreobium</taxon>
    </lineage>
</organism>